<evidence type="ECO:0000256" key="1">
    <source>
        <dbReference type="ARBA" id="ARBA00004496"/>
    </source>
</evidence>
<dbReference type="PROSITE" id="PS00041">
    <property type="entry name" value="HTH_ARAC_FAMILY_1"/>
    <property type="match status" value="1"/>
</dbReference>
<comment type="subcellular location">
    <subcellularLocation>
        <location evidence="1">Cytoplasm</location>
    </subcellularLocation>
</comment>
<evidence type="ECO:0000256" key="5">
    <source>
        <dbReference type="ARBA" id="ARBA00023012"/>
    </source>
</evidence>
<evidence type="ECO:0000259" key="12">
    <source>
        <dbReference type="PROSITE" id="PS50110"/>
    </source>
</evidence>
<keyword evidence="14" id="KW-1185">Reference proteome</keyword>
<keyword evidence="8" id="KW-0804">Transcription</keyword>
<dbReference type="InterPro" id="IPR001789">
    <property type="entry name" value="Sig_transdc_resp-reg_receiver"/>
</dbReference>
<evidence type="ECO:0000313" key="13">
    <source>
        <dbReference type="EMBL" id="MBC5629122.1"/>
    </source>
</evidence>
<dbReference type="EMBL" id="JACOOO010000016">
    <property type="protein sequence ID" value="MBC5629122.1"/>
    <property type="molecule type" value="Genomic_DNA"/>
</dbReference>
<keyword evidence="3" id="KW-0963">Cytoplasm</keyword>
<reference evidence="13 14" key="1">
    <citation type="submission" date="2020-08" db="EMBL/GenBank/DDBJ databases">
        <title>Genome public.</title>
        <authorList>
            <person name="Liu C."/>
            <person name="Sun Q."/>
        </authorList>
    </citation>
    <scope>NUCLEOTIDE SEQUENCE [LARGE SCALE GENOMIC DNA]</scope>
    <source>
        <strain evidence="13 14">NSJ-6</strain>
    </source>
</reference>
<dbReference type="Gene3D" id="3.40.50.2300">
    <property type="match status" value="1"/>
</dbReference>
<dbReference type="InterPro" id="IPR011006">
    <property type="entry name" value="CheY-like_superfamily"/>
</dbReference>
<keyword evidence="5" id="KW-0902">Two-component regulatory system</keyword>
<dbReference type="PRINTS" id="PR00032">
    <property type="entry name" value="HTHARAC"/>
</dbReference>
<dbReference type="SMART" id="SM00448">
    <property type="entry name" value="REC"/>
    <property type="match status" value="1"/>
</dbReference>
<evidence type="ECO:0000256" key="4">
    <source>
        <dbReference type="ARBA" id="ARBA00022553"/>
    </source>
</evidence>
<dbReference type="SUPFAM" id="SSF52172">
    <property type="entry name" value="CheY-like"/>
    <property type="match status" value="1"/>
</dbReference>
<dbReference type="PANTHER" id="PTHR42713:SF3">
    <property type="entry name" value="TRANSCRIPTIONAL REGULATORY PROTEIN HPTR"/>
    <property type="match status" value="1"/>
</dbReference>
<accession>A0ABR7DCQ2</accession>
<dbReference type="InterPro" id="IPR018060">
    <property type="entry name" value="HTH_AraC"/>
</dbReference>
<dbReference type="InterPro" id="IPR051552">
    <property type="entry name" value="HptR"/>
</dbReference>
<dbReference type="PANTHER" id="PTHR42713">
    <property type="entry name" value="HISTIDINE KINASE-RELATED"/>
    <property type="match status" value="1"/>
</dbReference>
<dbReference type="Proteomes" id="UP000596929">
    <property type="component" value="Unassembled WGS sequence"/>
</dbReference>
<evidence type="ECO:0000256" key="6">
    <source>
        <dbReference type="ARBA" id="ARBA00023015"/>
    </source>
</evidence>
<dbReference type="SUPFAM" id="SSF46689">
    <property type="entry name" value="Homeodomain-like"/>
    <property type="match status" value="1"/>
</dbReference>
<dbReference type="Gene3D" id="1.10.10.60">
    <property type="entry name" value="Homeodomain-like"/>
    <property type="match status" value="2"/>
</dbReference>
<dbReference type="Pfam" id="PF00072">
    <property type="entry name" value="Response_reg"/>
    <property type="match status" value="1"/>
</dbReference>
<keyword evidence="4 10" id="KW-0597">Phosphoprotein</keyword>
<dbReference type="SMART" id="SM00342">
    <property type="entry name" value="HTH_ARAC"/>
    <property type="match status" value="1"/>
</dbReference>
<evidence type="ECO:0000256" key="3">
    <source>
        <dbReference type="ARBA" id="ARBA00022490"/>
    </source>
</evidence>
<organism evidence="13 14">
    <name type="scientific">Clostridium hominis</name>
    <dbReference type="NCBI Taxonomy" id="2763036"/>
    <lineage>
        <taxon>Bacteria</taxon>
        <taxon>Bacillati</taxon>
        <taxon>Bacillota</taxon>
        <taxon>Clostridia</taxon>
        <taxon>Eubacteriales</taxon>
        <taxon>Clostridiaceae</taxon>
        <taxon>Clostridium</taxon>
    </lineage>
</organism>
<evidence type="ECO:0000256" key="9">
    <source>
        <dbReference type="ARBA" id="ARBA00024867"/>
    </source>
</evidence>
<evidence type="ECO:0000259" key="11">
    <source>
        <dbReference type="PROSITE" id="PS01124"/>
    </source>
</evidence>
<feature type="domain" description="Response regulatory" evidence="12">
    <location>
        <begin position="3"/>
        <end position="120"/>
    </location>
</feature>
<dbReference type="CDD" id="cd17536">
    <property type="entry name" value="REC_YesN-like"/>
    <property type="match status" value="1"/>
</dbReference>
<evidence type="ECO:0000256" key="10">
    <source>
        <dbReference type="PROSITE-ProRule" id="PRU00169"/>
    </source>
</evidence>
<keyword evidence="7" id="KW-0238">DNA-binding</keyword>
<evidence type="ECO:0000256" key="2">
    <source>
        <dbReference type="ARBA" id="ARBA00018672"/>
    </source>
</evidence>
<feature type="domain" description="HTH araC/xylS-type" evidence="11">
    <location>
        <begin position="145"/>
        <end position="245"/>
    </location>
</feature>
<dbReference type="InterPro" id="IPR009057">
    <property type="entry name" value="Homeodomain-like_sf"/>
</dbReference>
<name>A0ABR7DCQ2_9CLOT</name>
<dbReference type="RefSeq" id="WP_032117516.1">
    <property type="nucleotide sequence ID" value="NZ_JACOOO010000016.1"/>
</dbReference>
<dbReference type="Pfam" id="PF12833">
    <property type="entry name" value="HTH_18"/>
    <property type="match status" value="1"/>
</dbReference>
<dbReference type="PROSITE" id="PS01124">
    <property type="entry name" value="HTH_ARAC_FAMILY_2"/>
    <property type="match status" value="1"/>
</dbReference>
<comment type="caution">
    <text evidence="13">The sequence shown here is derived from an EMBL/GenBank/DDBJ whole genome shotgun (WGS) entry which is preliminary data.</text>
</comment>
<sequence>MYRAIVADDEDIIVNGMSKYIQSLNLDIKVVATSNDGRDTLEKFNKYCPDILLIDINMPHLTGLDCIKEIRKFNSTTVIIIISGYDKFEYAKQAIQNNVDFYLLKPIDDDEFLDVLKDAINIFNDRLEKQNILSKYTLNNNDIDGNVIDYINSHYTQSDLSTDLLESKFNMNRISLYKLIKKATNMSFIEYVTTLRINHAIRLLDSNQKLSIGEIALEVGYSDQYYFSRVFKKSTGYSPKDYKNKSKEGVS</sequence>
<evidence type="ECO:0000313" key="14">
    <source>
        <dbReference type="Proteomes" id="UP000596929"/>
    </source>
</evidence>
<feature type="modified residue" description="4-aspartylphosphate" evidence="10">
    <location>
        <position position="55"/>
    </location>
</feature>
<evidence type="ECO:0000256" key="7">
    <source>
        <dbReference type="ARBA" id="ARBA00023125"/>
    </source>
</evidence>
<comment type="function">
    <text evidence="9">May play the central regulatory role in sporulation. It may be an element of the effector pathway responsible for the activation of sporulation genes in response to nutritional stress. Spo0A may act in concert with spo0H (a sigma factor) to control the expression of some genes that are critical to the sporulation process.</text>
</comment>
<dbReference type="PROSITE" id="PS50110">
    <property type="entry name" value="RESPONSE_REGULATORY"/>
    <property type="match status" value="1"/>
</dbReference>
<proteinExistence type="predicted"/>
<protein>
    <recommendedName>
        <fullName evidence="2">Stage 0 sporulation protein A homolog</fullName>
    </recommendedName>
</protein>
<gene>
    <name evidence="13" type="ORF">H8S20_09480</name>
</gene>
<evidence type="ECO:0000256" key="8">
    <source>
        <dbReference type="ARBA" id="ARBA00023163"/>
    </source>
</evidence>
<dbReference type="InterPro" id="IPR020449">
    <property type="entry name" value="Tscrpt_reg_AraC-type_HTH"/>
</dbReference>
<dbReference type="InterPro" id="IPR018062">
    <property type="entry name" value="HTH_AraC-typ_CS"/>
</dbReference>
<keyword evidence="6" id="KW-0805">Transcription regulation</keyword>